<comment type="caution">
    <text evidence="6">The sequence shown here is derived from an EMBL/GenBank/DDBJ whole genome shotgun (WGS) entry which is preliminary data.</text>
</comment>
<evidence type="ECO:0000313" key="7">
    <source>
        <dbReference type="Proteomes" id="UP001597542"/>
    </source>
</evidence>
<dbReference type="PROSITE" id="PS50977">
    <property type="entry name" value="HTH_TETR_2"/>
    <property type="match status" value="1"/>
</dbReference>
<dbReference type="PANTHER" id="PTHR30055">
    <property type="entry name" value="HTH-TYPE TRANSCRIPTIONAL REGULATOR RUTR"/>
    <property type="match status" value="1"/>
</dbReference>
<feature type="DNA-binding region" description="H-T-H motif" evidence="4">
    <location>
        <begin position="37"/>
        <end position="56"/>
    </location>
</feature>
<dbReference type="InterPro" id="IPR009057">
    <property type="entry name" value="Homeodomain-like_sf"/>
</dbReference>
<dbReference type="Proteomes" id="UP001597542">
    <property type="component" value="Unassembled WGS sequence"/>
</dbReference>
<dbReference type="Gene3D" id="1.10.357.10">
    <property type="entry name" value="Tetracycline Repressor, domain 2"/>
    <property type="match status" value="1"/>
</dbReference>
<dbReference type="SUPFAM" id="SSF46689">
    <property type="entry name" value="Homeodomain-like"/>
    <property type="match status" value="1"/>
</dbReference>
<dbReference type="Pfam" id="PF00440">
    <property type="entry name" value="TetR_N"/>
    <property type="match status" value="1"/>
</dbReference>
<gene>
    <name evidence="6" type="ORF">ACFSUT_40545</name>
</gene>
<accession>A0ABW5IBJ5</accession>
<sequence length="206" mass="22213">MSEGFRPPQQARSRASLQKVLAAAEKVLAEQGLESFTVAAVATQAGLSVGAIYRRFEGKEQLLYAVKDQLLSQLEVAVRDALLSAPPDLRSIFDAFVAALARTFQEHDRIFPELLDAQRSDGRDRGLAALSAIQDALLEAVSSLTESSEARMAARTIIGACVHRAATSRFWPDDRSWETWAAEAAEMALAYLTSPAAAPAPGPARM</sequence>
<dbReference type="PROSITE" id="PS01081">
    <property type="entry name" value="HTH_TETR_1"/>
    <property type="match status" value="1"/>
</dbReference>
<keyword evidence="1" id="KW-0805">Transcription regulation</keyword>
<keyword evidence="3" id="KW-0804">Transcription</keyword>
<feature type="domain" description="HTH tetR-type" evidence="5">
    <location>
        <begin position="14"/>
        <end position="74"/>
    </location>
</feature>
<dbReference type="InterPro" id="IPR050109">
    <property type="entry name" value="HTH-type_TetR-like_transc_reg"/>
</dbReference>
<evidence type="ECO:0000259" key="5">
    <source>
        <dbReference type="PROSITE" id="PS50977"/>
    </source>
</evidence>
<dbReference type="PRINTS" id="PR00455">
    <property type="entry name" value="HTHTETR"/>
</dbReference>
<dbReference type="InterPro" id="IPR001647">
    <property type="entry name" value="HTH_TetR"/>
</dbReference>
<dbReference type="EMBL" id="JBHUKQ010000023">
    <property type="protein sequence ID" value="MFD2486618.1"/>
    <property type="molecule type" value="Genomic_DNA"/>
</dbReference>
<evidence type="ECO:0000256" key="3">
    <source>
        <dbReference type="ARBA" id="ARBA00023163"/>
    </source>
</evidence>
<proteinExistence type="predicted"/>
<name>A0ABW5IBJ5_9PSEU</name>
<dbReference type="PANTHER" id="PTHR30055:SF234">
    <property type="entry name" value="HTH-TYPE TRANSCRIPTIONAL REGULATOR BETI"/>
    <property type="match status" value="1"/>
</dbReference>
<dbReference type="InterPro" id="IPR023772">
    <property type="entry name" value="DNA-bd_HTH_TetR-type_CS"/>
</dbReference>
<protein>
    <submittedName>
        <fullName evidence="6">TetR/AcrR family transcriptional regulator</fullName>
    </submittedName>
</protein>
<evidence type="ECO:0000256" key="2">
    <source>
        <dbReference type="ARBA" id="ARBA00023125"/>
    </source>
</evidence>
<reference evidence="7" key="1">
    <citation type="journal article" date="2019" name="Int. J. Syst. Evol. Microbiol.">
        <title>The Global Catalogue of Microorganisms (GCM) 10K type strain sequencing project: providing services to taxonomists for standard genome sequencing and annotation.</title>
        <authorList>
            <consortium name="The Broad Institute Genomics Platform"/>
            <consortium name="The Broad Institute Genome Sequencing Center for Infectious Disease"/>
            <person name="Wu L."/>
            <person name="Ma J."/>
        </authorList>
    </citation>
    <scope>NUCLEOTIDE SEQUENCE [LARGE SCALE GENOMIC DNA]</scope>
    <source>
        <strain evidence="7">CGMCC 4.7638</strain>
    </source>
</reference>
<evidence type="ECO:0000256" key="4">
    <source>
        <dbReference type="PROSITE-ProRule" id="PRU00335"/>
    </source>
</evidence>
<dbReference type="RefSeq" id="WP_377928107.1">
    <property type="nucleotide sequence ID" value="NZ_BAAAHV010000017.1"/>
</dbReference>
<evidence type="ECO:0000256" key="1">
    <source>
        <dbReference type="ARBA" id="ARBA00023015"/>
    </source>
</evidence>
<keyword evidence="2 4" id="KW-0238">DNA-binding</keyword>
<evidence type="ECO:0000313" key="6">
    <source>
        <dbReference type="EMBL" id="MFD2486618.1"/>
    </source>
</evidence>
<organism evidence="6 7">
    <name type="scientific">Amycolatopsis albidoflavus</name>
    <dbReference type="NCBI Taxonomy" id="102226"/>
    <lineage>
        <taxon>Bacteria</taxon>
        <taxon>Bacillati</taxon>
        <taxon>Actinomycetota</taxon>
        <taxon>Actinomycetes</taxon>
        <taxon>Pseudonocardiales</taxon>
        <taxon>Pseudonocardiaceae</taxon>
        <taxon>Amycolatopsis</taxon>
    </lineage>
</organism>
<keyword evidence="7" id="KW-1185">Reference proteome</keyword>